<dbReference type="EMBL" id="QOPD01000002">
    <property type="protein sequence ID" value="RCL38689.1"/>
    <property type="molecule type" value="Genomic_DNA"/>
</dbReference>
<dbReference type="NCBIfam" id="TIGR00082">
    <property type="entry name" value="rbfA"/>
    <property type="match status" value="1"/>
</dbReference>
<reference evidence="3 4" key="1">
    <citation type="journal article" date="2018" name="Microbiome">
        <title>Fine metagenomic profile of the Mediterranean stratified and mixed water columns revealed by assembly and recruitment.</title>
        <authorList>
            <person name="Haro-Moreno J.M."/>
            <person name="Lopez-Perez M."/>
            <person name="De La Torre J.R."/>
            <person name="Picazo A."/>
            <person name="Camacho A."/>
            <person name="Rodriguez-Valera F."/>
        </authorList>
    </citation>
    <scope>NUCLEOTIDE SEQUENCE [LARGE SCALE GENOMIC DNA]</scope>
    <source>
        <strain evidence="3">MED-G83</strain>
    </source>
</reference>
<organism evidence="3 4">
    <name type="scientific">SAR86 cluster bacterium</name>
    <dbReference type="NCBI Taxonomy" id="2030880"/>
    <lineage>
        <taxon>Bacteria</taxon>
        <taxon>Pseudomonadati</taxon>
        <taxon>Pseudomonadota</taxon>
        <taxon>Gammaproteobacteria</taxon>
        <taxon>SAR86 cluster</taxon>
    </lineage>
</organism>
<dbReference type="PROSITE" id="PS01319">
    <property type="entry name" value="RBFA"/>
    <property type="match status" value="1"/>
</dbReference>
<name>A0A368BMZ4_9GAMM</name>
<dbReference type="Gene3D" id="3.30.300.20">
    <property type="match status" value="1"/>
</dbReference>
<comment type="function">
    <text evidence="2">One of several proteins that assist in the late maturation steps of the functional core of the 30S ribosomal subunit. Associates with free 30S ribosomal subunits (but not with 30S subunits that are part of 70S ribosomes or polysomes). Required for efficient processing of 16S rRNA. May interact with the 5'-terminal helix region of 16S rRNA.</text>
</comment>
<comment type="similarity">
    <text evidence="2">Belongs to the RbfA family.</text>
</comment>
<dbReference type="Proteomes" id="UP000252147">
    <property type="component" value="Unassembled WGS sequence"/>
</dbReference>
<sequence>MEKDRIVRINDNLKKEIAIYVQNSDLRDQCGFFSVNYVDTSRDLSQAKVYFSTIQAPLNEKELVTFLNENSWKIRKALSNLLPIKRVPTLKFYYDDHLEKVRNLDDLIKDI</sequence>
<dbReference type="SUPFAM" id="SSF89919">
    <property type="entry name" value="Ribosome-binding factor A, RbfA"/>
    <property type="match status" value="1"/>
</dbReference>
<evidence type="ECO:0000313" key="4">
    <source>
        <dbReference type="Proteomes" id="UP000252147"/>
    </source>
</evidence>
<comment type="subunit">
    <text evidence="2">Monomer. Binds 30S ribosomal subunits, but not 50S ribosomal subunits or 70S ribosomes.</text>
</comment>
<protein>
    <recommendedName>
        <fullName evidence="2">Ribosome-binding factor A</fullName>
    </recommendedName>
</protein>
<evidence type="ECO:0000256" key="2">
    <source>
        <dbReference type="HAMAP-Rule" id="MF_00003"/>
    </source>
</evidence>
<dbReference type="InterPro" id="IPR015946">
    <property type="entry name" value="KH_dom-like_a/b"/>
</dbReference>
<accession>A0A368BMZ4</accession>
<dbReference type="InterPro" id="IPR020053">
    <property type="entry name" value="Ribosome-bd_factorA_CS"/>
</dbReference>
<dbReference type="Pfam" id="PF02033">
    <property type="entry name" value="RBFA"/>
    <property type="match status" value="1"/>
</dbReference>
<dbReference type="InterPro" id="IPR000238">
    <property type="entry name" value="RbfA"/>
</dbReference>
<proteinExistence type="inferred from homology"/>
<keyword evidence="2" id="KW-0963">Cytoplasm</keyword>
<evidence type="ECO:0000313" key="3">
    <source>
        <dbReference type="EMBL" id="RCL38689.1"/>
    </source>
</evidence>
<keyword evidence="1 2" id="KW-0690">Ribosome biogenesis</keyword>
<dbReference type="AlphaFoldDB" id="A0A368BMZ4"/>
<dbReference type="HAMAP" id="MF_00003">
    <property type="entry name" value="RbfA"/>
    <property type="match status" value="1"/>
</dbReference>
<dbReference type="PANTHER" id="PTHR33515:SF1">
    <property type="entry name" value="RIBOSOME-BINDING FACTOR A, CHLOROPLASTIC-RELATED"/>
    <property type="match status" value="1"/>
</dbReference>
<dbReference type="InterPro" id="IPR023799">
    <property type="entry name" value="RbfA_dom_sf"/>
</dbReference>
<dbReference type="GO" id="GO:0043024">
    <property type="term" value="F:ribosomal small subunit binding"/>
    <property type="evidence" value="ECO:0007669"/>
    <property type="project" value="TreeGrafter"/>
</dbReference>
<dbReference type="GO" id="GO:0005829">
    <property type="term" value="C:cytosol"/>
    <property type="evidence" value="ECO:0007669"/>
    <property type="project" value="TreeGrafter"/>
</dbReference>
<comment type="caution">
    <text evidence="3">The sequence shown here is derived from an EMBL/GenBank/DDBJ whole genome shotgun (WGS) entry which is preliminary data.</text>
</comment>
<gene>
    <name evidence="2 3" type="primary">rbfA</name>
    <name evidence="3" type="ORF">DBW97_01365</name>
</gene>
<dbReference type="GO" id="GO:0030490">
    <property type="term" value="P:maturation of SSU-rRNA"/>
    <property type="evidence" value="ECO:0007669"/>
    <property type="project" value="UniProtKB-UniRule"/>
</dbReference>
<dbReference type="PANTHER" id="PTHR33515">
    <property type="entry name" value="RIBOSOME-BINDING FACTOR A, CHLOROPLASTIC-RELATED"/>
    <property type="match status" value="1"/>
</dbReference>
<comment type="subcellular location">
    <subcellularLocation>
        <location evidence="2">Cytoplasm</location>
    </subcellularLocation>
</comment>
<evidence type="ECO:0000256" key="1">
    <source>
        <dbReference type="ARBA" id="ARBA00022517"/>
    </source>
</evidence>